<dbReference type="GeneID" id="22915636"/>
<proteinExistence type="predicted"/>
<organism evidence="1 2">
    <name type="scientific">Gregarina niphandrodes</name>
    <name type="common">Septate eugregarine</name>
    <dbReference type="NCBI Taxonomy" id="110365"/>
    <lineage>
        <taxon>Eukaryota</taxon>
        <taxon>Sar</taxon>
        <taxon>Alveolata</taxon>
        <taxon>Apicomplexa</taxon>
        <taxon>Conoidasida</taxon>
        <taxon>Gregarinasina</taxon>
        <taxon>Eugregarinorida</taxon>
        <taxon>Gregarinidae</taxon>
        <taxon>Gregarina</taxon>
    </lineage>
</organism>
<evidence type="ECO:0000313" key="1">
    <source>
        <dbReference type="EMBL" id="EZG43687.1"/>
    </source>
</evidence>
<sequence>MKTSVCGESKGLKLGGLLSVLHTNGGEQTSVQGCSAKVAVIDGLGSHQPLEVLVVAYPKDLKRKQFDLEQDSMRLLVLPPQDLDEYLGEDVSLFGLENECPQRKHNTKSRSDPEESVAQFETRATDYQRAADSLASNVWHGLVAPKNPLDALNEHVADQIFQDIMPRTMESARPVEGARRAFIKEWRSVTKEDYDLLWKQHFNPQGTNSKTHEAECVFELN</sequence>
<keyword evidence="2" id="KW-1185">Reference proteome</keyword>
<dbReference type="AlphaFoldDB" id="A0A023AYE1"/>
<dbReference type="VEuPathDB" id="CryptoDB:GNI_162720"/>
<protein>
    <submittedName>
        <fullName evidence="1">Uncharacterized protein</fullName>
    </submittedName>
</protein>
<gene>
    <name evidence="1" type="ORF">GNI_162720</name>
</gene>
<comment type="caution">
    <text evidence="1">The sequence shown here is derived from an EMBL/GenBank/DDBJ whole genome shotgun (WGS) entry which is preliminary data.</text>
</comment>
<accession>A0A023AYE1</accession>
<dbReference type="RefSeq" id="XP_011133094.1">
    <property type="nucleotide sequence ID" value="XM_011134792.1"/>
</dbReference>
<dbReference type="Proteomes" id="UP000019763">
    <property type="component" value="Unassembled WGS sequence"/>
</dbReference>
<dbReference type="EMBL" id="AFNH02001213">
    <property type="protein sequence ID" value="EZG43687.1"/>
    <property type="molecule type" value="Genomic_DNA"/>
</dbReference>
<reference evidence="1" key="1">
    <citation type="submission" date="2013-12" db="EMBL/GenBank/DDBJ databases">
        <authorList>
            <person name="Omoto C.K."/>
            <person name="Sibley D."/>
            <person name="Venepally P."/>
            <person name="Hadjithomas M."/>
            <person name="Karamycheva S."/>
            <person name="Brunk B."/>
            <person name="Roos D."/>
            <person name="Caler E."/>
            <person name="Lorenzi H."/>
        </authorList>
    </citation>
    <scope>NUCLEOTIDE SEQUENCE</scope>
</reference>
<name>A0A023AYE1_GRENI</name>
<evidence type="ECO:0000313" key="2">
    <source>
        <dbReference type="Proteomes" id="UP000019763"/>
    </source>
</evidence>